<gene>
    <name evidence="3" type="ORF">F7725_003814</name>
</gene>
<comment type="caution">
    <text evidence="3">The sequence shown here is derived from an EMBL/GenBank/DDBJ whole genome shotgun (WGS) entry which is preliminary data.</text>
</comment>
<keyword evidence="4" id="KW-1185">Reference proteome</keyword>
<dbReference type="EMBL" id="JAAKFY010000014">
    <property type="protein sequence ID" value="KAF3846736.1"/>
    <property type="molecule type" value="Genomic_DNA"/>
</dbReference>
<sequence>MHMELHLDRRRELNSRCLSRAKVRKASRPSIRSQAIRPSGSEMGGSELAAVRRITKKTWGLERGEVSIQSTAMTKIMMMVMMMMMMWTLVVLTSVHSLEVLFSSLFLSSSSCSSSLMLSSRTLGQKSPSKYGSSLALVSRRERCAQPQLCPASSGTTPAAVWVWGSSGRRGDSGRYNRRLHWVSQQDLVVNICSDESRLEEVNAVQVGDVNSPLVGRRTVGAVLLDVHPEKTHVSSVDILECKQGFHPVGEGGAHLPAVHKPGAVKSELLPGLHPRLDLRHFVRHVDHADGDVSGLGEVLLPDVIVHSGLQIVPHTANHREGTKKQPPIRAGQDTQEEAEGKEGRRQEEAANRDAGFLSGRVF</sequence>
<evidence type="ECO:0000256" key="2">
    <source>
        <dbReference type="SAM" id="Phobius"/>
    </source>
</evidence>
<proteinExistence type="predicted"/>
<accession>A0A7J5YB79</accession>
<evidence type="ECO:0000313" key="3">
    <source>
        <dbReference type="EMBL" id="KAF3846736.1"/>
    </source>
</evidence>
<protein>
    <submittedName>
        <fullName evidence="3">Uncharacterized protein</fullName>
    </submittedName>
</protein>
<feature type="region of interest" description="Disordered" evidence="1">
    <location>
        <begin position="315"/>
        <end position="363"/>
    </location>
</feature>
<dbReference type="AlphaFoldDB" id="A0A7J5YB79"/>
<keyword evidence="2" id="KW-1133">Transmembrane helix</keyword>
<name>A0A7J5YB79_DISMA</name>
<keyword evidence="2" id="KW-0812">Transmembrane</keyword>
<organism evidence="3 4">
    <name type="scientific">Dissostichus mawsoni</name>
    <name type="common">Antarctic cod</name>
    <dbReference type="NCBI Taxonomy" id="36200"/>
    <lineage>
        <taxon>Eukaryota</taxon>
        <taxon>Metazoa</taxon>
        <taxon>Chordata</taxon>
        <taxon>Craniata</taxon>
        <taxon>Vertebrata</taxon>
        <taxon>Euteleostomi</taxon>
        <taxon>Actinopterygii</taxon>
        <taxon>Neopterygii</taxon>
        <taxon>Teleostei</taxon>
        <taxon>Neoteleostei</taxon>
        <taxon>Acanthomorphata</taxon>
        <taxon>Eupercaria</taxon>
        <taxon>Perciformes</taxon>
        <taxon>Notothenioidei</taxon>
        <taxon>Nototheniidae</taxon>
        <taxon>Dissostichus</taxon>
    </lineage>
</organism>
<evidence type="ECO:0000256" key="1">
    <source>
        <dbReference type="SAM" id="MobiDB-lite"/>
    </source>
</evidence>
<feature type="compositionally biased region" description="Basic and acidic residues" evidence="1">
    <location>
        <begin position="339"/>
        <end position="352"/>
    </location>
</feature>
<keyword evidence="2" id="KW-0472">Membrane</keyword>
<reference evidence="3 4" key="1">
    <citation type="submission" date="2020-03" db="EMBL/GenBank/DDBJ databases">
        <title>Dissostichus mawsoni Genome sequencing and assembly.</title>
        <authorList>
            <person name="Park H."/>
        </authorList>
    </citation>
    <scope>NUCLEOTIDE SEQUENCE [LARGE SCALE GENOMIC DNA]</scope>
    <source>
        <strain evidence="3">DM0001</strain>
        <tissue evidence="3">Muscle</tissue>
    </source>
</reference>
<dbReference type="OrthoDB" id="10652906at2759"/>
<evidence type="ECO:0000313" key="4">
    <source>
        <dbReference type="Proteomes" id="UP000518266"/>
    </source>
</evidence>
<feature type="transmembrane region" description="Helical" evidence="2">
    <location>
        <begin position="76"/>
        <end position="95"/>
    </location>
</feature>
<dbReference type="Proteomes" id="UP000518266">
    <property type="component" value="Unassembled WGS sequence"/>
</dbReference>